<comment type="caution">
    <text evidence="1">The sequence shown here is derived from an EMBL/GenBank/DDBJ whole genome shotgun (WGS) entry which is preliminary data.</text>
</comment>
<gene>
    <name evidence="1" type="ORF">M0R45_026506</name>
</gene>
<dbReference type="Proteomes" id="UP001457282">
    <property type="component" value="Unassembled WGS sequence"/>
</dbReference>
<accession>A0AAW1WZ05</accession>
<evidence type="ECO:0000313" key="2">
    <source>
        <dbReference type="Proteomes" id="UP001457282"/>
    </source>
</evidence>
<proteinExistence type="predicted"/>
<name>A0AAW1WZ05_RUBAR</name>
<keyword evidence="2" id="KW-1185">Reference proteome</keyword>
<reference evidence="1 2" key="1">
    <citation type="journal article" date="2023" name="G3 (Bethesda)">
        <title>A chromosome-length genome assembly and annotation of blackberry (Rubus argutus, cv. 'Hillquist').</title>
        <authorList>
            <person name="Bruna T."/>
            <person name="Aryal R."/>
            <person name="Dudchenko O."/>
            <person name="Sargent D.J."/>
            <person name="Mead D."/>
            <person name="Buti M."/>
            <person name="Cavallini A."/>
            <person name="Hytonen T."/>
            <person name="Andres J."/>
            <person name="Pham M."/>
            <person name="Weisz D."/>
            <person name="Mascagni F."/>
            <person name="Usai G."/>
            <person name="Natali L."/>
            <person name="Bassil N."/>
            <person name="Fernandez G.E."/>
            <person name="Lomsadze A."/>
            <person name="Armour M."/>
            <person name="Olukolu B."/>
            <person name="Poorten T."/>
            <person name="Britton C."/>
            <person name="Davik J."/>
            <person name="Ashrafi H."/>
            <person name="Aiden E.L."/>
            <person name="Borodovsky M."/>
            <person name="Worthington M."/>
        </authorList>
    </citation>
    <scope>NUCLEOTIDE SEQUENCE [LARGE SCALE GENOMIC DNA]</scope>
    <source>
        <strain evidence="1">PI 553951</strain>
    </source>
</reference>
<protein>
    <submittedName>
        <fullName evidence="1">Uncharacterized protein</fullName>
    </submittedName>
</protein>
<evidence type="ECO:0000313" key="1">
    <source>
        <dbReference type="EMBL" id="KAK9929404.1"/>
    </source>
</evidence>
<dbReference type="EMBL" id="JBEDUW010000005">
    <property type="protein sequence ID" value="KAK9929404.1"/>
    <property type="molecule type" value="Genomic_DNA"/>
</dbReference>
<sequence>MVRQDWAATSGGIDGAREARALGAEHGLDFRKLKEAAGQSETRVSVDCLLAFGLCRGLWRQELEMTASIDGFWGRRDCVAGKEGRGALRAGSFDCGFWLIGRGWWRMVMGLRVISTVVLDCRSWIGMVEIGRGMPWFGAENGGF</sequence>
<organism evidence="1 2">
    <name type="scientific">Rubus argutus</name>
    <name type="common">Southern blackberry</name>
    <dbReference type="NCBI Taxonomy" id="59490"/>
    <lineage>
        <taxon>Eukaryota</taxon>
        <taxon>Viridiplantae</taxon>
        <taxon>Streptophyta</taxon>
        <taxon>Embryophyta</taxon>
        <taxon>Tracheophyta</taxon>
        <taxon>Spermatophyta</taxon>
        <taxon>Magnoliopsida</taxon>
        <taxon>eudicotyledons</taxon>
        <taxon>Gunneridae</taxon>
        <taxon>Pentapetalae</taxon>
        <taxon>rosids</taxon>
        <taxon>fabids</taxon>
        <taxon>Rosales</taxon>
        <taxon>Rosaceae</taxon>
        <taxon>Rosoideae</taxon>
        <taxon>Rosoideae incertae sedis</taxon>
        <taxon>Rubus</taxon>
    </lineage>
</organism>
<dbReference type="AlphaFoldDB" id="A0AAW1WZ05"/>